<gene>
    <name evidence="1" type="ORF">Bccel_2573</name>
</gene>
<evidence type="ECO:0000313" key="1">
    <source>
        <dbReference type="EMBL" id="KNY27302.1"/>
    </source>
</evidence>
<dbReference type="RefSeq" id="WP_036942616.1">
    <property type="nucleotide sequence ID" value="NZ_JQKC01000019.1"/>
</dbReference>
<accession>A0A0L6JPJ9</accession>
<organism evidence="1 2">
    <name type="scientific">Pseudobacteroides cellulosolvens ATCC 35603 = DSM 2933</name>
    <dbReference type="NCBI Taxonomy" id="398512"/>
    <lineage>
        <taxon>Bacteria</taxon>
        <taxon>Bacillati</taxon>
        <taxon>Bacillota</taxon>
        <taxon>Clostridia</taxon>
        <taxon>Eubacteriales</taxon>
        <taxon>Oscillospiraceae</taxon>
        <taxon>Pseudobacteroides</taxon>
    </lineage>
</organism>
<dbReference type="STRING" id="398512.Bccel_2573"/>
<dbReference type="Proteomes" id="UP000036923">
    <property type="component" value="Unassembled WGS sequence"/>
</dbReference>
<reference evidence="2" key="1">
    <citation type="submission" date="2015-07" db="EMBL/GenBank/DDBJ databases">
        <title>Near-Complete Genome Sequence of the Cellulolytic Bacterium Bacteroides (Pseudobacteroides) cellulosolvens ATCC 35603.</title>
        <authorList>
            <person name="Dassa B."/>
            <person name="Utturkar S.M."/>
            <person name="Klingeman D.M."/>
            <person name="Hurt R.A."/>
            <person name="Keller M."/>
            <person name="Xu J."/>
            <person name="Reddy Y.H.K."/>
            <person name="Borovok I."/>
            <person name="Grinberg I.R."/>
            <person name="Lamed R."/>
            <person name="Zhivin O."/>
            <person name="Bayer E.A."/>
            <person name="Brown S.D."/>
        </authorList>
    </citation>
    <scope>NUCLEOTIDE SEQUENCE [LARGE SCALE GENOMIC DNA]</scope>
    <source>
        <strain evidence="2">DSM 2933</strain>
    </source>
</reference>
<dbReference type="EMBL" id="LGTC01000001">
    <property type="protein sequence ID" value="KNY27302.1"/>
    <property type="molecule type" value="Genomic_DNA"/>
</dbReference>
<comment type="caution">
    <text evidence="1">The sequence shown here is derived from an EMBL/GenBank/DDBJ whole genome shotgun (WGS) entry which is preliminary data.</text>
</comment>
<keyword evidence="2" id="KW-1185">Reference proteome</keyword>
<dbReference type="AlphaFoldDB" id="A0A0L6JPJ9"/>
<evidence type="ECO:0000313" key="2">
    <source>
        <dbReference type="Proteomes" id="UP000036923"/>
    </source>
</evidence>
<protein>
    <submittedName>
        <fullName evidence="1">Uncharacterized protein</fullName>
    </submittedName>
</protein>
<sequence length="104" mass="12179">MIIERVYNMEGDNIQGLNFSQQFNIDEVSFNNVNRDFEKQFKERYKESLSMMSDSHDKLENASGASSLDALEKMARKINNYNINSNFEASFEEVFKENEPFTQT</sequence>
<name>A0A0L6JPJ9_9FIRM</name>
<proteinExistence type="predicted"/>